<evidence type="ECO:0000256" key="1">
    <source>
        <dbReference type="SAM" id="MobiDB-lite"/>
    </source>
</evidence>
<dbReference type="AlphaFoldDB" id="A0A2H1V9H0"/>
<organism evidence="2">
    <name type="scientific">Spodoptera frugiperda</name>
    <name type="common">Fall armyworm</name>
    <dbReference type="NCBI Taxonomy" id="7108"/>
    <lineage>
        <taxon>Eukaryota</taxon>
        <taxon>Metazoa</taxon>
        <taxon>Ecdysozoa</taxon>
        <taxon>Arthropoda</taxon>
        <taxon>Hexapoda</taxon>
        <taxon>Insecta</taxon>
        <taxon>Pterygota</taxon>
        <taxon>Neoptera</taxon>
        <taxon>Endopterygota</taxon>
        <taxon>Lepidoptera</taxon>
        <taxon>Glossata</taxon>
        <taxon>Ditrysia</taxon>
        <taxon>Noctuoidea</taxon>
        <taxon>Noctuidae</taxon>
        <taxon>Amphipyrinae</taxon>
        <taxon>Spodoptera</taxon>
    </lineage>
</organism>
<accession>A0A2H1V9H0</accession>
<protein>
    <submittedName>
        <fullName evidence="2">SFRICE_000443</fullName>
    </submittedName>
</protein>
<evidence type="ECO:0000313" key="2">
    <source>
        <dbReference type="EMBL" id="SOQ37451.1"/>
    </source>
</evidence>
<name>A0A2H1V9H0_SPOFR</name>
<dbReference type="EMBL" id="ODYU01001369">
    <property type="protein sequence ID" value="SOQ37451.1"/>
    <property type="molecule type" value="Genomic_DNA"/>
</dbReference>
<gene>
    <name evidence="2" type="ORF">SFRICE_000443</name>
</gene>
<feature type="region of interest" description="Disordered" evidence="1">
    <location>
        <begin position="42"/>
        <end position="61"/>
    </location>
</feature>
<sequence>MQSDGQGPVLRATLQILKDKRKDNFKRTSLERMVVPKTQLKVSGSTGVIPRRHRKSTKPTTLQRNVNSTLFPSDLKHETSKYIVKGTTDAFSSHTLHEAQMSPALSLVDLESNLDAQSQWLRYH</sequence>
<proteinExistence type="predicted"/>
<reference evidence="2" key="1">
    <citation type="submission" date="2016-07" db="EMBL/GenBank/DDBJ databases">
        <authorList>
            <person name="Bretaudeau A."/>
        </authorList>
    </citation>
    <scope>NUCLEOTIDE SEQUENCE</scope>
    <source>
        <strain evidence="2">Rice</strain>
        <tissue evidence="2">Whole body</tissue>
    </source>
</reference>